<dbReference type="HOGENOM" id="CLU_1257697_0_0_1"/>
<dbReference type="Gramene" id="LPERR02G27420.1">
    <property type="protein sequence ID" value="LPERR02G27420.1"/>
    <property type="gene ID" value="LPERR02G27420"/>
</dbReference>
<reference evidence="2" key="3">
    <citation type="submission" date="2015-04" db="UniProtKB">
        <authorList>
            <consortium name="EnsemblPlants"/>
        </authorList>
    </citation>
    <scope>IDENTIFICATION</scope>
</reference>
<feature type="compositionally biased region" description="Basic and acidic residues" evidence="1">
    <location>
        <begin position="107"/>
        <end position="118"/>
    </location>
</feature>
<accession>A0A0D9VLD3</accession>
<evidence type="ECO:0000256" key="1">
    <source>
        <dbReference type="SAM" id="MobiDB-lite"/>
    </source>
</evidence>
<feature type="compositionally biased region" description="Polar residues" evidence="1">
    <location>
        <begin position="63"/>
        <end position="73"/>
    </location>
</feature>
<feature type="compositionally biased region" description="Polar residues" evidence="1">
    <location>
        <begin position="206"/>
        <end position="220"/>
    </location>
</feature>
<sequence length="220" mass="24228">MCKKAGKILPHPDSRTRPQAGRQTQTLLPANHVTRPHSQRVGALRRQPPLPLPFPSLPPPSRARNNFFTNTIPSHPPDRANQPQSNPSPDWPDQIAADPPLPRRRRSEAVEEGGRDEVVVASSRSAPSAPSASNLVSRMRPQAGRQTQTLLLPANHVTRTHSQRVGALRLQPPLPLPFPSLPFLLHHVHATTSSQIPSHPSDRANHPQSNPSQDWPDQIS</sequence>
<name>A0A0D9VLD3_9ORYZ</name>
<reference evidence="3" key="2">
    <citation type="submission" date="2013-12" db="EMBL/GenBank/DDBJ databases">
        <authorList>
            <person name="Yu Y."/>
            <person name="Lee S."/>
            <person name="de Baynast K."/>
            <person name="Wissotski M."/>
            <person name="Liu L."/>
            <person name="Talag J."/>
            <person name="Goicoechea J."/>
            <person name="Angelova A."/>
            <person name="Jetty R."/>
            <person name="Kudrna D."/>
            <person name="Golser W."/>
            <person name="Rivera L."/>
            <person name="Zhang J."/>
            <person name="Wing R."/>
        </authorList>
    </citation>
    <scope>NUCLEOTIDE SEQUENCE</scope>
</reference>
<keyword evidence="3" id="KW-1185">Reference proteome</keyword>
<organism evidence="2 3">
    <name type="scientific">Leersia perrieri</name>
    <dbReference type="NCBI Taxonomy" id="77586"/>
    <lineage>
        <taxon>Eukaryota</taxon>
        <taxon>Viridiplantae</taxon>
        <taxon>Streptophyta</taxon>
        <taxon>Embryophyta</taxon>
        <taxon>Tracheophyta</taxon>
        <taxon>Spermatophyta</taxon>
        <taxon>Magnoliopsida</taxon>
        <taxon>Liliopsida</taxon>
        <taxon>Poales</taxon>
        <taxon>Poaceae</taxon>
        <taxon>BOP clade</taxon>
        <taxon>Oryzoideae</taxon>
        <taxon>Oryzeae</taxon>
        <taxon>Oryzinae</taxon>
        <taxon>Leersia</taxon>
    </lineage>
</organism>
<feature type="region of interest" description="Disordered" evidence="1">
    <location>
        <begin position="1"/>
        <end position="139"/>
    </location>
</feature>
<feature type="region of interest" description="Disordered" evidence="1">
    <location>
        <begin position="191"/>
        <end position="220"/>
    </location>
</feature>
<protein>
    <submittedName>
        <fullName evidence="2">Uncharacterized protein</fullName>
    </submittedName>
</protein>
<dbReference type="Proteomes" id="UP000032180">
    <property type="component" value="Chromosome 2"/>
</dbReference>
<proteinExistence type="predicted"/>
<dbReference type="AlphaFoldDB" id="A0A0D9VLD3"/>
<feature type="compositionally biased region" description="Low complexity" evidence="1">
    <location>
        <begin position="119"/>
        <end position="137"/>
    </location>
</feature>
<dbReference type="EnsemblPlants" id="LPERR02G27420.1">
    <property type="protein sequence ID" value="LPERR02G27420.1"/>
    <property type="gene ID" value="LPERR02G27420"/>
</dbReference>
<evidence type="ECO:0000313" key="2">
    <source>
        <dbReference type="EnsemblPlants" id="LPERR02G27420.1"/>
    </source>
</evidence>
<reference evidence="2 3" key="1">
    <citation type="submission" date="2012-08" db="EMBL/GenBank/DDBJ databases">
        <title>Oryza genome evolution.</title>
        <authorList>
            <person name="Wing R.A."/>
        </authorList>
    </citation>
    <scope>NUCLEOTIDE SEQUENCE</scope>
</reference>
<evidence type="ECO:0000313" key="3">
    <source>
        <dbReference type="Proteomes" id="UP000032180"/>
    </source>
</evidence>
<feature type="compositionally biased region" description="Pro residues" evidence="1">
    <location>
        <begin position="48"/>
        <end position="61"/>
    </location>
</feature>